<reference evidence="3 4" key="2">
    <citation type="submission" date="2024-05" db="EMBL/GenBank/DDBJ databases">
        <authorList>
            <person name="Chen Y."/>
            <person name="Shah S."/>
            <person name="Dougan E. K."/>
            <person name="Thang M."/>
            <person name="Chan C."/>
        </authorList>
    </citation>
    <scope>NUCLEOTIDE SEQUENCE [LARGE SCALE GENOMIC DNA]</scope>
</reference>
<evidence type="ECO:0000313" key="4">
    <source>
        <dbReference type="Proteomes" id="UP001152797"/>
    </source>
</evidence>
<comment type="caution">
    <text evidence="2">The sequence shown here is derived from an EMBL/GenBank/DDBJ whole genome shotgun (WGS) entry which is preliminary data.</text>
</comment>
<proteinExistence type="predicted"/>
<protein>
    <submittedName>
        <fullName evidence="2">Uncharacterized protein</fullName>
    </submittedName>
</protein>
<dbReference type="EMBL" id="CAMXCT030002776">
    <property type="protein sequence ID" value="CAL4787659.1"/>
    <property type="molecule type" value="Genomic_DNA"/>
</dbReference>
<sequence length="165" mass="17730">TLSDHQYQMAAVCPPTPRLAPGQDPFQDLEPLELPPLDDDEAPAKVCSVAPKAPRLSPATVPFENCTIPELWLPEAESTDDECNDYEVAESITGLKLGPSWDLQKVSSCGYRGERFSVQLPSSVCSTRCSSPGGLSNTDSPWPANCDHPRESMPVAFELLVSGGA</sequence>
<evidence type="ECO:0000313" key="3">
    <source>
        <dbReference type="EMBL" id="CAL4787659.1"/>
    </source>
</evidence>
<dbReference type="EMBL" id="CAMXCT020002776">
    <property type="protein sequence ID" value="CAL1153722.1"/>
    <property type="molecule type" value="Genomic_DNA"/>
</dbReference>
<keyword evidence="4" id="KW-1185">Reference proteome</keyword>
<evidence type="ECO:0000256" key="1">
    <source>
        <dbReference type="SAM" id="MobiDB-lite"/>
    </source>
</evidence>
<dbReference type="Proteomes" id="UP001152797">
    <property type="component" value="Unassembled WGS sequence"/>
</dbReference>
<dbReference type="OrthoDB" id="446991at2759"/>
<reference evidence="2" key="1">
    <citation type="submission" date="2022-10" db="EMBL/GenBank/DDBJ databases">
        <authorList>
            <person name="Chen Y."/>
            <person name="Dougan E. K."/>
            <person name="Chan C."/>
            <person name="Rhodes N."/>
            <person name="Thang M."/>
        </authorList>
    </citation>
    <scope>NUCLEOTIDE SEQUENCE</scope>
</reference>
<dbReference type="AlphaFoldDB" id="A0A9P1D0F1"/>
<gene>
    <name evidence="2" type="ORF">C1SCF055_LOCUS26469</name>
</gene>
<evidence type="ECO:0000313" key="2">
    <source>
        <dbReference type="EMBL" id="CAI4000347.1"/>
    </source>
</evidence>
<dbReference type="EMBL" id="CAMXCT010002776">
    <property type="protein sequence ID" value="CAI4000347.1"/>
    <property type="molecule type" value="Genomic_DNA"/>
</dbReference>
<organism evidence="2">
    <name type="scientific">Cladocopium goreaui</name>
    <dbReference type="NCBI Taxonomy" id="2562237"/>
    <lineage>
        <taxon>Eukaryota</taxon>
        <taxon>Sar</taxon>
        <taxon>Alveolata</taxon>
        <taxon>Dinophyceae</taxon>
        <taxon>Suessiales</taxon>
        <taxon>Symbiodiniaceae</taxon>
        <taxon>Cladocopium</taxon>
    </lineage>
</organism>
<accession>A0A9P1D0F1</accession>
<name>A0A9P1D0F1_9DINO</name>
<feature type="region of interest" description="Disordered" evidence="1">
    <location>
        <begin position="1"/>
        <end position="40"/>
    </location>
</feature>
<feature type="non-terminal residue" evidence="2">
    <location>
        <position position="1"/>
    </location>
</feature>